<dbReference type="SMART" id="SM00448">
    <property type="entry name" value="REC"/>
    <property type="match status" value="1"/>
</dbReference>
<evidence type="ECO:0000256" key="2">
    <source>
        <dbReference type="ARBA" id="ARBA00023012"/>
    </source>
</evidence>
<evidence type="ECO:0000256" key="3">
    <source>
        <dbReference type="ARBA" id="ARBA00023015"/>
    </source>
</evidence>
<dbReference type="CDD" id="cd00038">
    <property type="entry name" value="CAP_ED"/>
    <property type="match status" value="1"/>
</dbReference>
<dbReference type="GO" id="GO:0000156">
    <property type="term" value="F:phosphorelay response regulator activity"/>
    <property type="evidence" value="ECO:0007669"/>
    <property type="project" value="TreeGrafter"/>
</dbReference>
<name>A0A317EVE6_9SPHI</name>
<gene>
    <name evidence="10" type="ORF">DF947_18720</name>
</gene>
<protein>
    <submittedName>
        <fullName evidence="10">Transcriptional regulator</fullName>
    </submittedName>
</protein>
<evidence type="ECO:0000256" key="1">
    <source>
        <dbReference type="ARBA" id="ARBA00022553"/>
    </source>
</evidence>
<feature type="modified residue" description="4-aspartylphosphate" evidence="6">
    <location>
        <position position="52"/>
    </location>
</feature>
<dbReference type="AlphaFoldDB" id="A0A317EVE6"/>
<feature type="domain" description="Cyclic nucleotide-binding" evidence="7">
    <location>
        <begin position="161"/>
        <end position="260"/>
    </location>
</feature>
<dbReference type="GO" id="GO:0006355">
    <property type="term" value="P:regulation of DNA-templated transcription"/>
    <property type="evidence" value="ECO:0007669"/>
    <property type="project" value="InterPro"/>
</dbReference>
<dbReference type="InterPro" id="IPR014710">
    <property type="entry name" value="RmlC-like_jellyroll"/>
</dbReference>
<dbReference type="Gene3D" id="2.60.120.10">
    <property type="entry name" value="Jelly Rolls"/>
    <property type="match status" value="1"/>
</dbReference>
<evidence type="ECO:0000256" key="5">
    <source>
        <dbReference type="ARBA" id="ARBA00023163"/>
    </source>
</evidence>
<evidence type="ECO:0000256" key="6">
    <source>
        <dbReference type="PROSITE-ProRule" id="PRU00169"/>
    </source>
</evidence>
<keyword evidence="11" id="KW-1185">Reference proteome</keyword>
<dbReference type="InterPro" id="IPR018490">
    <property type="entry name" value="cNMP-bd_dom_sf"/>
</dbReference>
<dbReference type="InterPro" id="IPR039420">
    <property type="entry name" value="WalR-like"/>
</dbReference>
<keyword evidence="4" id="KW-0238">DNA-binding</keyword>
<dbReference type="Pfam" id="PF13545">
    <property type="entry name" value="HTH_Crp_2"/>
    <property type="match status" value="1"/>
</dbReference>
<dbReference type="InterPro" id="IPR011006">
    <property type="entry name" value="CheY-like_superfamily"/>
</dbReference>
<dbReference type="Pfam" id="PF00027">
    <property type="entry name" value="cNMP_binding"/>
    <property type="match status" value="1"/>
</dbReference>
<feature type="domain" description="Response regulatory" evidence="8">
    <location>
        <begin position="3"/>
        <end position="119"/>
    </location>
</feature>
<dbReference type="InterPro" id="IPR001789">
    <property type="entry name" value="Sig_transdc_resp-reg_receiver"/>
</dbReference>
<keyword evidence="2" id="KW-0902">Two-component regulatory system</keyword>
<proteinExistence type="predicted"/>
<dbReference type="InterPro" id="IPR036390">
    <property type="entry name" value="WH_DNA-bd_sf"/>
</dbReference>
<dbReference type="SMART" id="SM00100">
    <property type="entry name" value="cNMP"/>
    <property type="match status" value="1"/>
</dbReference>
<dbReference type="PROSITE" id="PS51063">
    <property type="entry name" value="HTH_CRP_2"/>
    <property type="match status" value="1"/>
</dbReference>
<dbReference type="GO" id="GO:0000976">
    <property type="term" value="F:transcription cis-regulatory region binding"/>
    <property type="evidence" value="ECO:0007669"/>
    <property type="project" value="TreeGrafter"/>
</dbReference>
<dbReference type="CDD" id="cd17574">
    <property type="entry name" value="REC_OmpR"/>
    <property type="match status" value="1"/>
</dbReference>
<reference evidence="11" key="1">
    <citation type="submission" date="2018-05" db="EMBL/GenBank/DDBJ databases">
        <title>Pedobacter paludis sp. nov., isolated from wetland soil.</title>
        <authorList>
            <person name="Zhang Y."/>
        </authorList>
    </citation>
    <scope>NUCLEOTIDE SEQUENCE [LARGE SCALE GENOMIC DNA]</scope>
    <source>
        <strain evidence="11">R-8</strain>
    </source>
</reference>
<dbReference type="SUPFAM" id="SSF52172">
    <property type="entry name" value="CheY-like"/>
    <property type="match status" value="1"/>
</dbReference>
<dbReference type="OrthoDB" id="9127033at2"/>
<dbReference type="EMBL" id="QGNY01000007">
    <property type="protein sequence ID" value="PWS30455.1"/>
    <property type="molecule type" value="Genomic_DNA"/>
</dbReference>
<dbReference type="PROSITE" id="PS50110">
    <property type="entry name" value="RESPONSE_REGULATORY"/>
    <property type="match status" value="1"/>
</dbReference>
<evidence type="ECO:0000313" key="11">
    <source>
        <dbReference type="Proteomes" id="UP000245391"/>
    </source>
</evidence>
<organism evidence="10 11">
    <name type="scientific">Pedobacter paludis</name>
    <dbReference type="NCBI Taxonomy" id="2203212"/>
    <lineage>
        <taxon>Bacteria</taxon>
        <taxon>Pseudomonadati</taxon>
        <taxon>Bacteroidota</taxon>
        <taxon>Sphingobacteriia</taxon>
        <taxon>Sphingobacteriales</taxon>
        <taxon>Sphingobacteriaceae</taxon>
        <taxon>Pedobacter</taxon>
    </lineage>
</organism>
<keyword evidence="5" id="KW-0804">Transcription</keyword>
<evidence type="ECO:0000259" key="9">
    <source>
        <dbReference type="PROSITE" id="PS51063"/>
    </source>
</evidence>
<evidence type="ECO:0000259" key="7">
    <source>
        <dbReference type="PROSITE" id="PS50042"/>
    </source>
</evidence>
<dbReference type="Proteomes" id="UP000245391">
    <property type="component" value="Unassembled WGS sequence"/>
</dbReference>
<dbReference type="Gene3D" id="3.40.50.2300">
    <property type="match status" value="1"/>
</dbReference>
<dbReference type="Gene3D" id="1.10.10.10">
    <property type="entry name" value="Winged helix-like DNA-binding domain superfamily/Winged helix DNA-binding domain"/>
    <property type="match status" value="1"/>
</dbReference>
<comment type="caution">
    <text evidence="10">The sequence shown here is derived from an EMBL/GenBank/DDBJ whole genome shotgun (WGS) entry which is preliminary data.</text>
</comment>
<dbReference type="InterPro" id="IPR000595">
    <property type="entry name" value="cNMP-bd_dom"/>
</dbReference>
<dbReference type="PANTHER" id="PTHR48111:SF4">
    <property type="entry name" value="DNA-BINDING DUAL TRANSCRIPTIONAL REGULATOR OMPR"/>
    <property type="match status" value="1"/>
</dbReference>
<evidence type="ECO:0000313" key="10">
    <source>
        <dbReference type="EMBL" id="PWS30455.1"/>
    </source>
</evidence>
<dbReference type="Pfam" id="PF00072">
    <property type="entry name" value="Response_reg"/>
    <property type="match status" value="1"/>
</dbReference>
<accession>A0A317EVE6</accession>
<dbReference type="SUPFAM" id="SSF51206">
    <property type="entry name" value="cAMP-binding domain-like"/>
    <property type="match status" value="1"/>
</dbReference>
<dbReference type="PANTHER" id="PTHR48111">
    <property type="entry name" value="REGULATOR OF RPOS"/>
    <property type="match status" value="1"/>
</dbReference>
<feature type="domain" description="HTH crp-type" evidence="9">
    <location>
        <begin position="274"/>
        <end position="345"/>
    </location>
</feature>
<keyword evidence="1 6" id="KW-0597">Phosphoprotein</keyword>
<evidence type="ECO:0000256" key="4">
    <source>
        <dbReference type="ARBA" id="ARBA00023125"/>
    </source>
</evidence>
<dbReference type="RefSeq" id="WP_109931773.1">
    <property type="nucleotide sequence ID" value="NZ_QGNY01000007.1"/>
</dbReference>
<dbReference type="SUPFAM" id="SSF46785">
    <property type="entry name" value="Winged helix' DNA-binding domain"/>
    <property type="match status" value="1"/>
</dbReference>
<sequence length="352" mass="40290">MKRILVIEDNQDIRENLSEILELANYEVDQAENGKQGVEIALQRRPDLVLCDIMMPILDGYGVLLMLQKNQATANIPFIFLTAKSERIEVRKGMEMGADDYIIKPFDGTDVINAIDGRLRKAAYLREEVAPGINGMDRLITLNGGKDHLDLLKENRSQNQYKKKQIIYTEGNLPSKLFYLTKGKVKTYKRNQDGKELIMGLYNQGDFFGYLPLLEGRNYRESAEALEDTELAVIPRAEFEQLMGSNPQVMKKFISVLAKNLIECEEHLLATAYNSLRKKVADTLVTLYEKYNPQQQQTFEIDLTRENLAAIAGVAKESMIRMLGEFKDERLISITDSVIHIEQIDKLRHMHN</sequence>
<evidence type="ECO:0000259" key="8">
    <source>
        <dbReference type="PROSITE" id="PS50110"/>
    </source>
</evidence>
<dbReference type="InterPro" id="IPR036388">
    <property type="entry name" value="WH-like_DNA-bd_sf"/>
</dbReference>
<dbReference type="GO" id="GO:0005829">
    <property type="term" value="C:cytosol"/>
    <property type="evidence" value="ECO:0007669"/>
    <property type="project" value="TreeGrafter"/>
</dbReference>
<dbReference type="InterPro" id="IPR012318">
    <property type="entry name" value="HTH_CRP"/>
</dbReference>
<dbReference type="PROSITE" id="PS50042">
    <property type="entry name" value="CNMP_BINDING_3"/>
    <property type="match status" value="1"/>
</dbReference>
<keyword evidence="3" id="KW-0805">Transcription regulation</keyword>
<dbReference type="GO" id="GO:0032993">
    <property type="term" value="C:protein-DNA complex"/>
    <property type="evidence" value="ECO:0007669"/>
    <property type="project" value="TreeGrafter"/>
</dbReference>